<protein>
    <submittedName>
        <fullName evidence="2">Uncharacterized protein</fullName>
    </submittedName>
</protein>
<organism evidence="1 2">
    <name type="scientific">Ascaris lumbricoides</name>
    <name type="common">Giant roundworm</name>
    <dbReference type="NCBI Taxonomy" id="6252"/>
    <lineage>
        <taxon>Eukaryota</taxon>
        <taxon>Metazoa</taxon>
        <taxon>Ecdysozoa</taxon>
        <taxon>Nematoda</taxon>
        <taxon>Chromadorea</taxon>
        <taxon>Rhabditida</taxon>
        <taxon>Spirurina</taxon>
        <taxon>Ascaridomorpha</taxon>
        <taxon>Ascaridoidea</taxon>
        <taxon>Ascarididae</taxon>
        <taxon>Ascaris</taxon>
    </lineage>
</organism>
<dbReference type="WBParaSite" id="ALUE_0001151801-mRNA-1">
    <property type="protein sequence ID" value="ALUE_0001151801-mRNA-1"/>
    <property type="gene ID" value="ALUE_0001151801"/>
</dbReference>
<keyword evidence="1" id="KW-1185">Reference proteome</keyword>
<reference evidence="2" key="1">
    <citation type="submission" date="2017-02" db="UniProtKB">
        <authorList>
            <consortium name="WormBaseParasite"/>
        </authorList>
    </citation>
    <scope>IDENTIFICATION</scope>
</reference>
<dbReference type="Proteomes" id="UP000036681">
    <property type="component" value="Unplaced"/>
</dbReference>
<name>A0A0M3I454_ASCLU</name>
<proteinExistence type="predicted"/>
<sequence length="157" mass="17122">MISAYQSAHRNSRRYSLPAIPMSPLPYVVRPALTPFARPVRCRSHSSHVPIGISPSTELSCSSLAVSPNTSPSCARSQTRPGKTASQYLLPDYSSSPSFLCIRPFSPTSPHRPKSSLSALIESSEFGFRDLGAIRQRRRSSVSFCGAAFPFDKVGYV</sequence>
<dbReference type="AlphaFoldDB" id="A0A0M3I454"/>
<evidence type="ECO:0000313" key="1">
    <source>
        <dbReference type="Proteomes" id="UP000036681"/>
    </source>
</evidence>
<accession>A0A0M3I454</accession>
<evidence type="ECO:0000313" key="2">
    <source>
        <dbReference type="WBParaSite" id="ALUE_0001151801-mRNA-1"/>
    </source>
</evidence>